<feature type="region of interest" description="Disordered" evidence="1">
    <location>
        <begin position="130"/>
        <end position="158"/>
    </location>
</feature>
<evidence type="ECO:0000313" key="2">
    <source>
        <dbReference type="EMBL" id="GMN47734.1"/>
    </source>
</evidence>
<proteinExistence type="predicted"/>
<organism evidence="2 3">
    <name type="scientific">Ficus carica</name>
    <name type="common">Common fig</name>
    <dbReference type="NCBI Taxonomy" id="3494"/>
    <lineage>
        <taxon>Eukaryota</taxon>
        <taxon>Viridiplantae</taxon>
        <taxon>Streptophyta</taxon>
        <taxon>Embryophyta</taxon>
        <taxon>Tracheophyta</taxon>
        <taxon>Spermatophyta</taxon>
        <taxon>Magnoliopsida</taxon>
        <taxon>eudicotyledons</taxon>
        <taxon>Gunneridae</taxon>
        <taxon>Pentapetalae</taxon>
        <taxon>rosids</taxon>
        <taxon>fabids</taxon>
        <taxon>Rosales</taxon>
        <taxon>Moraceae</taxon>
        <taxon>Ficeae</taxon>
        <taxon>Ficus</taxon>
    </lineage>
</organism>
<keyword evidence="3" id="KW-1185">Reference proteome</keyword>
<evidence type="ECO:0000256" key="1">
    <source>
        <dbReference type="SAM" id="MobiDB-lite"/>
    </source>
</evidence>
<protein>
    <submittedName>
        <fullName evidence="2">Uncharacterized protein</fullName>
    </submittedName>
</protein>
<evidence type="ECO:0000313" key="3">
    <source>
        <dbReference type="Proteomes" id="UP001187192"/>
    </source>
</evidence>
<dbReference type="EMBL" id="BTGU01000026">
    <property type="protein sequence ID" value="GMN47734.1"/>
    <property type="molecule type" value="Genomic_DNA"/>
</dbReference>
<sequence length="158" mass="16983">MISLVQSFNTWSPAKRKHLGSDLDTSRVSVNDTLLFKSVVILVSKQRDRALARKNCLYLNKWADPLFIGIPCGHGCSGDLVELNSGCSRWVDMLQTTGAGDRTGAVASGSKGPTEQEVLSSCQGNVVRANNTGPDHVPLWVGSGERQVPGEGEMKEGK</sequence>
<comment type="caution">
    <text evidence="2">The sequence shown here is derived from an EMBL/GenBank/DDBJ whole genome shotgun (WGS) entry which is preliminary data.</text>
</comment>
<accession>A0AA88A8C9</accession>
<name>A0AA88A8C9_FICCA</name>
<dbReference type="Proteomes" id="UP001187192">
    <property type="component" value="Unassembled WGS sequence"/>
</dbReference>
<reference evidence="2" key="1">
    <citation type="submission" date="2023-07" db="EMBL/GenBank/DDBJ databases">
        <title>draft genome sequence of fig (Ficus carica).</title>
        <authorList>
            <person name="Takahashi T."/>
            <person name="Nishimura K."/>
        </authorList>
    </citation>
    <scope>NUCLEOTIDE SEQUENCE</scope>
</reference>
<dbReference type="AlphaFoldDB" id="A0AA88A8C9"/>
<gene>
    <name evidence="2" type="ORF">TIFTF001_016912</name>
</gene>